<dbReference type="AlphaFoldDB" id="A0A8I0DMK7"/>
<dbReference type="InterPro" id="IPR004107">
    <property type="entry name" value="Integrase_SAM-like_N"/>
</dbReference>
<gene>
    <name evidence="5" type="ORF">H8R92_01910</name>
</gene>
<name>A0A8I0DMK7_9CLOT</name>
<keyword evidence="2 3" id="KW-0238">DNA-binding</keyword>
<sequence>MKSGVIEYIKNNAYIEELFLDFINEFKEQYDLLKNKEKKELLKIKDEIFRNWLFSSMINETYITPNYLINNIVQQRFPGNYVILPVLLYDLKDNSLNLHVEFQYCSLEEHPIINDIDMLMNVANPSIIFQNQCEKILTISDSVVKKFTIQSLYYVNYLVQLCQELNIIEEIRAINCKCFQVSGSYIDFKMLSNKEKLNRIFQATINITMRNINNINNVQKKATRKQIIEFLNNDIKEEDFNRFIDELLPFANNFIENIDQLTEDKNILETIKFAQVLMGDNVGAFIMGTEIRVYFDIYFTTVFSYYLGLLAPTYLGTFLIEEIICGLKESNDFFEKAANVFNDEIGHNLTKLGLELLKMYGEKIKENKESNFHMNNVEKFVKQAKHEKRDVLEKYKECKELYGKDENIIHKFMNIINDKEDELYYFAEEHINKFAKYLIEEKRLKEKTALLYCRNIELFICDFLCYESEEELKKIDNMMVDRYLGEWFISTCATSVSSIKAQIYALSHYFNFLYDEGFISNLQKNKIKETMKNKDKYILKYMEYLG</sequence>
<dbReference type="RefSeq" id="WP_186834553.1">
    <property type="nucleotide sequence ID" value="NZ_JACOOQ010000002.1"/>
</dbReference>
<dbReference type="InterPro" id="IPR010998">
    <property type="entry name" value="Integrase_recombinase_N"/>
</dbReference>
<dbReference type="EMBL" id="JACOOQ010000002">
    <property type="protein sequence ID" value="MBC5639205.1"/>
    <property type="molecule type" value="Genomic_DNA"/>
</dbReference>
<evidence type="ECO:0000259" key="4">
    <source>
        <dbReference type="PROSITE" id="PS51900"/>
    </source>
</evidence>
<dbReference type="InterPro" id="IPR044068">
    <property type="entry name" value="CB"/>
</dbReference>
<proteinExistence type="inferred from homology"/>
<evidence type="ECO:0000313" key="6">
    <source>
        <dbReference type="Proteomes" id="UP000662088"/>
    </source>
</evidence>
<dbReference type="Gene3D" id="1.10.150.130">
    <property type="match status" value="1"/>
</dbReference>
<protein>
    <submittedName>
        <fullName evidence="5">Site-specific integrase</fullName>
    </submittedName>
</protein>
<evidence type="ECO:0000256" key="3">
    <source>
        <dbReference type="PROSITE-ProRule" id="PRU01248"/>
    </source>
</evidence>
<comment type="caution">
    <text evidence="5">The sequence shown here is derived from an EMBL/GenBank/DDBJ whole genome shotgun (WGS) entry which is preliminary data.</text>
</comment>
<dbReference type="GO" id="GO:0003677">
    <property type="term" value="F:DNA binding"/>
    <property type="evidence" value="ECO:0007669"/>
    <property type="project" value="UniProtKB-UniRule"/>
</dbReference>
<feature type="domain" description="Core-binding (CB)" evidence="4">
    <location>
        <begin position="425"/>
        <end position="514"/>
    </location>
</feature>
<keyword evidence="6" id="KW-1185">Reference proteome</keyword>
<dbReference type="GO" id="GO:0015074">
    <property type="term" value="P:DNA integration"/>
    <property type="evidence" value="ECO:0007669"/>
    <property type="project" value="InterPro"/>
</dbReference>
<evidence type="ECO:0000256" key="1">
    <source>
        <dbReference type="ARBA" id="ARBA00008857"/>
    </source>
</evidence>
<dbReference type="Proteomes" id="UP000662088">
    <property type="component" value="Unassembled WGS sequence"/>
</dbReference>
<dbReference type="PROSITE" id="PS51900">
    <property type="entry name" value="CB"/>
    <property type="match status" value="1"/>
</dbReference>
<evidence type="ECO:0000313" key="5">
    <source>
        <dbReference type="EMBL" id="MBC5639205.1"/>
    </source>
</evidence>
<accession>A0A8I0DMK7</accession>
<reference evidence="5" key="1">
    <citation type="submission" date="2020-08" db="EMBL/GenBank/DDBJ databases">
        <title>Genome public.</title>
        <authorList>
            <person name="Liu C."/>
            <person name="Sun Q."/>
        </authorList>
    </citation>
    <scope>NUCLEOTIDE SEQUENCE</scope>
    <source>
        <strain evidence="5">NSJ-42</strain>
    </source>
</reference>
<dbReference type="Pfam" id="PF02899">
    <property type="entry name" value="Phage_int_SAM_1"/>
    <property type="match status" value="1"/>
</dbReference>
<organism evidence="5 6">
    <name type="scientific">Clostridium lentum</name>
    <dbReference type="NCBI Taxonomy" id="2763037"/>
    <lineage>
        <taxon>Bacteria</taxon>
        <taxon>Bacillati</taxon>
        <taxon>Bacillota</taxon>
        <taxon>Clostridia</taxon>
        <taxon>Eubacteriales</taxon>
        <taxon>Clostridiaceae</taxon>
        <taxon>Clostridium</taxon>
    </lineage>
</organism>
<evidence type="ECO:0000256" key="2">
    <source>
        <dbReference type="ARBA" id="ARBA00023125"/>
    </source>
</evidence>
<comment type="similarity">
    <text evidence="1">Belongs to the 'phage' integrase family.</text>
</comment>